<keyword evidence="4" id="KW-1185">Reference proteome</keyword>
<protein>
    <submittedName>
        <fullName evidence="3">Uncharacterized protein</fullName>
    </submittedName>
</protein>
<dbReference type="Proteomes" id="UP000391919">
    <property type="component" value="Unassembled WGS sequence"/>
</dbReference>
<gene>
    <name evidence="3" type="ORF">BpJC7_01550</name>
</gene>
<dbReference type="PANTHER" id="PTHR43658">
    <property type="entry name" value="SHORT-CHAIN DEHYDROGENASE/REDUCTASE"/>
    <property type="match status" value="1"/>
</dbReference>
<organism evidence="3 4">
    <name type="scientific">Weizmannia acidilactici</name>
    <dbReference type="NCBI Taxonomy" id="2607726"/>
    <lineage>
        <taxon>Bacteria</taxon>
        <taxon>Bacillati</taxon>
        <taxon>Bacillota</taxon>
        <taxon>Bacilli</taxon>
        <taxon>Bacillales</taxon>
        <taxon>Bacillaceae</taxon>
        <taxon>Heyndrickxia</taxon>
    </lineage>
</organism>
<dbReference type="AlphaFoldDB" id="A0A5J4J1C1"/>
<proteinExistence type="predicted"/>
<keyword evidence="1" id="KW-0560">Oxidoreductase</keyword>
<dbReference type="EMBL" id="BKZQ01000002">
    <property type="protein sequence ID" value="GER68852.1"/>
    <property type="molecule type" value="Genomic_DNA"/>
</dbReference>
<dbReference type="Pfam" id="PF00106">
    <property type="entry name" value="adh_short"/>
    <property type="match status" value="1"/>
</dbReference>
<evidence type="ECO:0000313" key="3">
    <source>
        <dbReference type="EMBL" id="GER68852.1"/>
    </source>
</evidence>
<reference evidence="3 4" key="1">
    <citation type="submission" date="2019-09" db="EMBL/GenBank/DDBJ databases">
        <title>Draft genome sequence of Bacillus sp. JC-7.</title>
        <authorList>
            <person name="Tanaka N."/>
            <person name="Shiwa Y."/>
            <person name="Fujita N."/>
            <person name="Tanasupawat S."/>
        </authorList>
    </citation>
    <scope>NUCLEOTIDE SEQUENCE [LARGE SCALE GENOMIC DNA]</scope>
    <source>
        <strain evidence="3 4">JC-7</strain>
    </source>
</reference>
<evidence type="ECO:0000256" key="2">
    <source>
        <dbReference type="SAM" id="MobiDB-lite"/>
    </source>
</evidence>
<evidence type="ECO:0000256" key="1">
    <source>
        <dbReference type="ARBA" id="ARBA00023002"/>
    </source>
</evidence>
<dbReference type="InterPro" id="IPR002347">
    <property type="entry name" value="SDR_fam"/>
</dbReference>
<dbReference type="InterPro" id="IPR036291">
    <property type="entry name" value="NAD(P)-bd_dom_sf"/>
</dbReference>
<feature type="region of interest" description="Disordered" evidence="2">
    <location>
        <begin position="81"/>
        <end position="102"/>
    </location>
</feature>
<dbReference type="SUPFAM" id="SSF51735">
    <property type="entry name" value="NAD(P)-binding Rossmann-fold domains"/>
    <property type="match status" value="1"/>
</dbReference>
<evidence type="ECO:0000313" key="4">
    <source>
        <dbReference type="Proteomes" id="UP000391919"/>
    </source>
</evidence>
<name>A0A5J4J1C1_9BACI</name>
<sequence length="102" mass="10897">MMGVASGLGEATVRRIAASGVKAYILDLQKEKGEKLAEELGDQVRFIQANVADEESVHATLERIESVNILVNCAGSGEAKKLDFSGMPPARTAGAKRRPFQP</sequence>
<dbReference type="Gene3D" id="3.40.50.720">
    <property type="entry name" value="NAD(P)-binding Rossmann-like Domain"/>
    <property type="match status" value="1"/>
</dbReference>
<dbReference type="PANTHER" id="PTHR43658:SF8">
    <property type="entry name" value="17-BETA-HYDROXYSTEROID DEHYDROGENASE 14-RELATED"/>
    <property type="match status" value="1"/>
</dbReference>
<dbReference type="GO" id="GO:0016491">
    <property type="term" value="F:oxidoreductase activity"/>
    <property type="evidence" value="ECO:0007669"/>
    <property type="project" value="UniProtKB-KW"/>
</dbReference>
<accession>A0A5J4J1C1</accession>
<comment type="caution">
    <text evidence="3">The sequence shown here is derived from an EMBL/GenBank/DDBJ whole genome shotgun (WGS) entry which is preliminary data.</text>
</comment>